<organism evidence="3">
    <name type="scientific">Timema poppense</name>
    <name type="common">Walking stick</name>
    <dbReference type="NCBI Taxonomy" id="170557"/>
    <lineage>
        <taxon>Eukaryota</taxon>
        <taxon>Metazoa</taxon>
        <taxon>Ecdysozoa</taxon>
        <taxon>Arthropoda</taxon>
        <taxon>Hexapoda</taxon>
        <taxon>Insecta</taxon>
        <taxon>Pterygota</taxon>
        <taxon>Neoptera</taxon>
        <taxon>Polyneoptera</taxon>
        <taxon>Phasmatodea</taxon>
        <taxon>Timematodea</taxon>
        <taxon>Timematoidea</taxon>
        <taxon>Timematidae</taxon>
        <taxon>Timema</taxon>
    </lineage>
</organism>
<dbReference type="EMBL" id="OD080721">
    <property type="protein sequence ID" value="CAD7422089.1"/>
    <property type="molecule type" value="Genomic_DNA"/>
</dbReference>
<proteinExistence type="inferred from homology"/>
<reference evidence="3" key="1">
    <citation type="submission" date="2020-11" db="EMBL/GenBank/DDBJ databases">
        <authorList>
            <person name="Tran Van P."/>
        </authorList>
    </citation>
    <scope>NUCLEOTIDE SEQUENCE</scope>
</reference>
<dbReference type="Gene3D" id="3.30.2280.10">
    <property type="entry name" value="Hypothetical protein (hspc210)"/>
    <property type="match status" value="1"/>
</dbReference>
<dbReference type="GO" id="GO:0051018">
    <property type="term" value="F:protein kinase A binding"/>
    <property type="evidence" value="ECO:0007669"/>
    <property type="project" value="TreeGrafter"/>
</dbReference>
<dbReference type="SUPFAM" id="SSF103107">
    <property type="entry name" value="Hypothetical protein c14orf129, hspc210"/>
    <property type="match status" value="1"/>
</dbReference>
<gene>
    <name evidence="3" type="ORF">TPSB3V08_LOCUS15504</name>
</gene>
<dbReference type="GO" id="GO:0060828">
    <property type="term" value="P:regulation of canonical Wnt signaling pathway"/>
    <property type="evidence" value="ECO:0007669"/>
    <property type="project" value="InterPro"/>
</dbReference>
<protein>
    <recommendedName>
        <fullName evidence="2">GSKIP domain-containing protein</fullName>
    </recommendedName>
</protein>
<dbReference type="GO" id="GO:0019207">
    <property type="term" value="F:kinase regulator activity"/>
    <property type="evidence" value="ECO:0007669"/>
    <property type="project" value="TreeGrafter"/>
</dbReference>
<dbReference type="PANTHER" id="PTHR12490">
    <property type="entry name" value="GSK3B-INTERACTING PROTEIN"/>
    <property type="match status" value="1"/>
</dbReference>
<comment type="similarity">
    <text evidence="1">Belongs to the GSKIP family.</text>
</comment>
<evidence type="ECO:0000259" key="2">
    <source>
        <dbReference type="Pfam" id="PF05303"/>
    </source>
</evidence>
<dbReference type="AlphaFoldDB" id="A0A7R9HHQ5"/>
<dbReference type="InterPro" id="IPR023231">
    <property type="entry name" value="GSKIP_dom_sf"/>
</dbReference>
<sequence length="111" mass="12567">MEDGEGRWIVEAEGVVRDVKDHVQEIHVANIKSCNWFIYLNVTTAESEKFCIELSASGFRIVGKEYDTRSIENGQYFETPYALLDHISGKYRGSFGNALISKLSNLKDDSD</sequence>
<evidence type="ECO:0000256" key="1">
    <source>
        <dbReference type="ARBA" id="ARBA00009571"/>
    </source>
</evidence>
<dbReference type="Pfam" id="PF05303">
    <property type="entry name" value="GSKIP_dom"/>
    <property type="match status" value="1"/>
</dbReference>
<dbReference type="InterPro" id="IPR037395">
    <property type="entry name" value="GSKIP"/>
</dbReference>
<feature type="domain" description="GSKIP" evidence="2">
    <location>
        <begin position="11"/>
        <end position="106"/>
    </location>
</feature>
<dbReference type="PANTHER" id="PTHR12490:SF4">
    <property type="entry name" value="GSK3B-INTERACTING PROTEIN"/>
    <property type="match status" value="1"/>
</dbReference>
<evidence type="ECO:0000313" key="3">
    <source>
        <dbReference type="EMBL" id="CAD7422089.1"/>
    </source>
</evidence>
<name>A0A7R9HHQ5_TIMPO</name>
<dbReference type="GO" id="GO:0005737">
    <property type="term" value="C:cytoplasm"/>
    <property type="evidence" value="ECO:0007669"/>
    <property type="project" value="TreeGrafter"/>
</dbReference>
<accession>A0A7R9HHQ5</accession>
<dbReference type="InterPro" id="IPR007967">
    <property type="entry name" value="GSKIP_dom"/>
</dbReference>